<gene>
    <name evidence="3" type="ORF">Xinn_01795</name>
    <name evidence="4" type="ORF">XIS1_1110058</name>
</gene>
<dbReference type="Proteomes" id="UP000196435">
    <property type="component" value="Unassembled WGS sequence"/>
</dbReference>
<evidence type="ECO:0000313" key="6">
    <source>
        <dbReference type="Proteomes" id="UP000224871"/>
    </source>
</evidence>
<keyword evidence="6" id="KW-1185">Reference proteome</keyword>
<evidence type="ECO:0000313" key="5">
    <source>
        <dbReference type="Proteomes" id="UP000196435"/>
    </source>
</evidence>
<protein>
    <recommendedName>
        <fullName evidence="7">AsmA domain-containing protein</fullName>
    </recommendedName>
</protein>
<evidence type="ECO:0000256" key="1">
    <source>
        <dbReference type="SAM" id="MobiDB-lite"/>
    </source>
</evidence>
<feature type="transmembrane region" description="Helical" evidence="2">
    <location>
        <begin position="41"/>
        <end position="59"/>
    </location>
</feature>
<keyword evidence="2" id="KW-0812">Transmembrane</keyword>
<reference evidence="4" key="1">
    <citation type="submission" date="2016-12" db="EMBL/GenBank/DDBJ databases">
        <authorList>
            <person name="Song W.-J."/>
            <person name="Kurnit D.M."/>
        </authorList>
    </citation>
    <scope>NUCLEOTIDE SEQUENCE [LARGE SCALE GENOMIC DNA]</scope>
    <source>
        <strain evidence="4">HGB1681</strain>
    </source>
</reference>
<proteinExistence type="predicted"/>
<keyword evidence="2" id="KW-0472">Membrane</keyword>
<name>A0A1N6MR08_9GAMM</name>
<evidence type="ECO:0000313" key="4">
    <source>
        <dbReference type="EMBL" id="SIP71281.1"/>
    </source>
</evidence>
<evidence type="ECO:0000256" key="2">
    <source>
        <dbReference type="SAM" id="Phobius"/>
    </source>
</evidence>
<feature type="compositionally biased region" description="Polar residues" evidence="1">
    <location>
        <begin position="582"/>
        <end position="593"/>
    </location>
</feature>
<dbReference type="Proteomes" id="UP000224871">
    <property type="component" value="Unassembled WGS sequence"/>
</dbReference>
<keyword evidence="2" id="KW-1133">Transmembrane helix</keyword>
<sequence length="623" mass="69223">MTELKVFQHHLLSDVAFYGIKGSFSGRLYWGEIMKWLRKGFAVLLLLLMLAIIAVYFVAQTHWGAKQLSTWLNKQSHYQINIENIDHSWQQPMTLMLKNVNVSDKQGSFSLNADSVDLSFKWQSPTKLANLRKLTLQDGKLILSGSAFTPALKADVLQLNNMDVQLTTAQSQVQGKNIVGGITPWSPDENMPFGSGQYQLSASNISINDLSFDKVVMKGSYQDNNLVINSFGAEFLQGLISGNGQRLADGSWSWDNILINDIRWQSPMTLAVLTEKTRSLPAIHIKDLNLTNAKLQGKDWSADYLNTSIKGLGLANGQWQAEDGLIDFNAMNMTFNEDQFKDILGQLSFSGDLFTIDNLTAHYQKGLFNIKAQWDRQNHQLTLNDSSVTGLIYSLPSQWRDYIKNPAPEWISALKLNNVSINNTLLIDTNPDFPFQLTTLSGYVDTLDILKNGHWGLWNGKASLQATSGTFNKIEIFRPYLQLHTADDKVIIDKLNTFSGDGLLQLNGFIEQLAAQKPFQLSLKGMNVNLGVLPQWGWIPLHLHGDGNFSLAITGNLSADNIKSTINGTLTAEDKNADKESQSINQGVISTDNCPAGQSDVKQSDEAGQPDVDQNKTCATIML</sequence>
<reference evidence="3 6" key="3">
    <citation type="journal article" date="2017" name="Nat. Microbiol.">
        <title>Natural product diversity associated with the nematode symbionts Photorhabdus and Xenorhabdus.</title>
        <authorList>
            <person name="Tobias N.J."/>
            <person name="Wolff H."/>
            <person name="Djahanschiri B."/>
            <person name="Grundmann F."/>
            <person name="Kronenwerth M."/>
            <person name="Shi Y.M."/>
            <person name="Simonyi S."/>
            <person name="Grun P."/>
            <person name="Shapiro-Ilan D."/>
            <person name="Pidot S.J."/>
            <person name="Stinear T.P."/>
            <person name="Ebersberger I."/>
            <person name="Bode H.B."/>
        </authorList>
    </citation>
    <scope>NUCLEOTIDE SEQUENCE [LARGE SCALE GENOMIC DNA]</scope>
    <source>
        <strain evidence="3 6">DSM 16336</strain>
    </source>
</reference>
<reference evidence="5" key="2">
    <citation type="submission" date="2016-12" db="EMBL/GenBank/DDBJ databases">
        <authorList>
            <person name="Gaudriault S."/>
        </authorList>
    </citation>
    <scope>NUCLEOTIDE SEQUENCE [LARGE SCALE GENOMIC DNA]</scope>
    <source>
        <strain evidence="5">HGB1681 (deposited as PTA-6826 in the American Type Culture Collection)</strain>
    </source>
</reference>
<dbReference type="EMBL" id="NIBU01000016">
    <property type="protein sequence ID" value="PHM36261.1"/>
    <property type="molecule type" value="Genomic_DNA"/>
</dbReference>
<evidence type="ECO:0008006" key="7">
    <source>
        <dbReference type="Google" id="ProtNLM"/>
    </source>
</evidence>
<organism evidence="4 5">
    <name type="scientific">Xenorhabdus innexi</name>
    <dbReference type="NCBI Taxonomy" id="290109"/>
    <lineage>
        <taxon>Bacteria</taxon>
        <taxon>Pseudomonadati</taxon>
        <taxon>Pseudomonadota</taxon>
        <taxon>Gammaproteobacteria</taxon>
        <taxon>Enterobacterales</taxon>
        <taxon>Morganellaceae</taxon>
        <taxon>Xenorhabdus</taxon>
    </lineage>
</organism>
<dbReference type="AlphaFoldDB" id="A0A1N6MR08"/>
<feature type="region of interest" description="Disordered" evidence="1">
    <location>
        <begin position="574"/>
        <end position="614"/>
    </location>
</feature>
<accession>A0A1N6MR08</accession>
<dbReference type="EMBL" id="FTLG01000015">
    <property type="protein sequence ID" value="SIP71281.1"/>
    <property type="molecule type" value="Genomic_DNA"/>
</dbReference>
<evidence type="ECO:0000313" key="3">
    <source>
        <dbReference type="EMBL" id="PHM36261.1"/>
    </source>
</evidence>